<feature type="transmembrane region" description="Helical" evidence="1">
    <location>
        <begin position="21"/>
        <end position="39"/>
    </location>
</feature>
<evidence type="ECO:0000313" key="3">
    <source>
        <dbReference type="Proteomes" id="UP000317977"/>
    </source>
</evidence>
<proteinExistence type="predicted"/>
<keyword evidence="3" id="KW-1185">Reference proteome</keyword>
<feature type="transmembrane region" description="Helical" evidence="1">
    <location>
        <begin position="425"/>
        <end position="447"/>
    </location>
</feature>
<feature type="transmembrane region" description="Helical" evidence="1">
    <location>
        <begin position="483"/>
        <end position="504"/>
    </location>
</feature>
<dbReference type="Proteomes" id="UP000317977">
    <property type="component" value="Unassembled WGS sequence"/>
</dbReference>
<protein>
    <submittedName>
        <fullName evidence="2">ABC-2 family transporter protein</fullName>
    </submittedName>
</protein>
<keyword evidence="1" id="KW-0812">Transmembrane</keyword>
<feature type="transmembrane region" description="Helical" evidence="1">
    <location>
        <begin position="212"/>
        <end position="229"/>
    </location>
</feature>
<dbReference type="OrthoDB" id="223973at2"/>
<feature type="transmembrane region" description="Helical" evidence="1">
    <location>
        <begin position="364"/>
        <end position="383"/>
    </location>
</feature>
<feature type="transmembrane region" description="Helical" evidence="1">
    <location>
        <begin position="148"/>
        <end position="168"/>
    </location>
</feature>
<feature type="transmembrane region" description="Helical" evidence="1">
    <location>
        <begin position="453"/>
        <end position="471"/>
    </location>
</feature>
<sequence>MNVIDSFISRNRWLWWKEFRMLMPLVGLLVGVTILLFFISSFVDRSLYTITYSDDLRRLVPLAFPLLFAVGSGAVLVGQEREMRTIEWMSSLPLTPRQWVTTKTVVATVGLAIMWGFAALCLSMTDGGGGVGSRWRISGAAGVSSSPIGYPLWFLFSIYLMLCGFYTAWRVKDQFHAIVLLIALACGPILLTEAFRWTFNVVNDRNHGADDLQGVTFMFTAILTGLIGWRSQRAAMTTLLPKVADDRETLANETTGHPASFWSSAPMLGTSWSSMIWQSARSAPIAFAITATMVLVGLIVPLTLPQGEANNIAATFAPLLILLGPLAIAWLGVLVFQNDGSAARLRFLADRGVSPTKVYLARHAVPLSTFAFCLIVYTIVSIWRAESVETQHRPFLVPSLLTIAMMGWVMYSVSQWTSQLFRTLVLSVIVSPILAAMVLGWLIWSSFALQTPAWILATVSLVPMLTTWCLMPRFMDQRDRPISFIWATAVAGIIFGAPILHAAWQIAQVPGMATETRNQLLSEGQRLRKSVAVPYVLSLSPRDTDIFTSARLDSRVPVDQVIRWLDNEPQTPVAFIPTLAELRNRRNVPATADQFNVETIFNRLMLERMNFQSSGNWETFSPWLVAASEISRSLRLSVSWRDQDVADVVEIWIADTLQLPTVAEQSSSEAYQLTLKNLPNKTARAKSRRGAVLGSWAAQEFSRRVTKANVIDSGLDLQPPYLVDWIRKPRAEAIVATALQALGGESKFGTIKGDWLVEMHRLQMASSTPFEYGPYAPRLRDRPAIELIRSSAGAAARFWGMKWEDDIDQMKTESGKPASETQQ</sequence>
<feature type="transmembrane region" description="Helical" evidence="1">
    <location>
        <begin position="395"/>
        <end position="413"/>
    </location>
</feature>
<feature type="transmembrane region" description="Helical" evidence="1">
    <location>
        <begin position="316"/>
        <end position="336"/>
    </location>
</feature>
<evidence type="ECO:0000256" key="1">
    <source>
        <dbReference type="SAM" id="Phobius"/>
    </source>
</evidence>
<reference evidence="2 3" key="1">
    <citation type="submission" date="2019-02" db="EMBL/GenBank/DDBJ databases">
        <title>Deep-cultivation of Planctomycetes and their phenomic and genomic characterization uncovers novel biology.</title>
        <authorList>
            <person name="Wiegand S."/>
            <person name="Jogler M."/>
            <person name="Boedeker C."/>
            <person name="Pinto D."/>
            <person name="Vollmers J."/>
            <person name="Rivas-Marin E."/>
            <person name="Kohn T."/>
            <person name="Peeters S.H."/>
            <person name="Heuer A."/>
            <person name="Rast P."/>
            <person name="Oberbeckmann S."/>
            <person name="Bunk B."/>
            <person name="Jeske O."/>
            <person name="Meyerdierks A."/>
            <person name="Storesund J.E."/>
            <person name="Kallscheuer N."/>
            <person name="Luecker S."/>
            <person name="Lage O.M."/>
            <person name="Pohl T."/>
            <person name="Merkel B.J."/>
            <person name="Hornburger P."/>
            <person name="Mueller R.-W."/>
            <person name="Bruemmer F."/>
            <person name="Labrenz M."/>
            <person name="Spormann A.M."/>
            <person name="Op Den Camp H."/>
            <person name="Overmann J."/>
            <person name="Amann R."/>
            <person name="Jetten M.S.M."/>
            <person name="Mascher T."/>
            <person name="Medema M.H."/>
            <person name="Devos D.P."/>
            <person name="Kaster A.-K."/>
            <person name="Ovreas L."/>
            <person name="Rohde M."/>
            <person name="Galperin M.Y."/>
            <person name="Jogler C."/>
        </authorList>
    </citation>
    <scope>NUCLEOTIDE SEQUENCE [LARGE SCALE GENOMIC DNA]</scope>
    <source>
        <strain evidence="2 3">Poly59</strain>
    </source>
</reference>
<keyword evidence="1" id="KW-1133">Transmembrane helix</keyword>
<dbReference type="AlphaFoldDB" id="A0A5C6EJH8"/>
<dbReference type="EMBL" id="SJPX01000004">
    <property type="protein sequence ID" value="TWU49192.1"/>
    <property type="molecule type" value="Genomic_DNA"/>
</dbReference>
<keyword evidence="1" id="KW-0472">Membrane</keyword>
<accession>A0A5C6EJH8</accession>
<evidence type="ECO:0000313" key="2">
    <source>
        <dbReference type="EMBL" id="TWU49192.1"/>
    </source>
</evidence>
<feature type="transmembrane region" description="Helical" evidence="1">
    <location>
        <begin position="99"/>
        <end position="125"/>
    </location>
</feature>
<comment type="caution">
    <text evidence="2">The sequence shown here is derived from an EMBL/GenBank/DDBJ whole genome shotgun (WGS) entry which is preliminary data.</text>
</comment>
<dbReference type="RefSeq" id="WP_146535488.1">
    <property type="nucleotide sequence ID" value="NZ_SJPX01000004.1"/>
</dbReference>
<organism evidence="2 3">
    <name type="scientific">Rubripirellula reticaptiva</name>
    <dbReference type="NCBI Taxonomy" id="2528013"/>
    <lineage>
        <taxon>Bacteria</taxon>
        <taxon>Pseudomonadati</taxon>
        <taxon>Planctomycetota</taxon>
        <taxon>Planctomycetia</taxon>
        <taxon>Pirellulales</taxon>
        <taxon>Pirellulaceae</taxon>
        <taxon>Rubripirellula</taxon>
    </lineage>
</organism>
<gene>
    <name evidence="2" type="ORF">Poly59_38060</name>
</gene>
<name>A0A5C6EJH8_9BACT</name>
<feature type="transmembrane region" description="Helical" evidence="1">
    <location>
        <begin position="59"/>
        <end position="78"/>
    </location>
</feature>
<feature type="transmembrane region" description="Helical" evidence="1">
    <location>
        <begin position="285"/>
        <end position="304"/>
    </location>
</feature>
<feature type="transmembrane region" description="Helical" evidence="1">
    <location>
        <begin position="175"/>
        <end position="192"/>
    </location>
</feature>